<feature type="transmembrane region" description="Helical" evidence="1">
    <location>
        <begin position="189"/>
        <end position="213"/>
    </location>
</feature>
<keyword evidence="1" id="KW-0812">Transmembrane</keyword>
<sequence>MKFVEWARQPLQQYDPQGYFQNFYDDLVYHQKSLQKFDVENVVRHVIELLAVLFAILNYLTFYLSTIWDMASIHKKAIEFDPRLIAFFESYRVFTIILTNGLVLIYMEMVVIAMLFPLVGIAAIAITYYFIKKFAAVTSKTLYRQQKMIARIEIFYTLMFVTSIFPTLVTLAMAQFYPFMELRRFPFNFFIFYPATLISSLNPILQIVMIRAYNHRAIEIIRYICGIRDSSVSRIVAASSMPQTAIFVK</sequence>
<protein>
    <submittedName>
        <fullName evidence="2">Uncharacterized protein</fullName>
    </submittedName>
</protein>
<keyword evidence="1" id="KW-1133">Transmembrane helix</keyword>
<feature type="transmembrane region" description="Helical" evidence="1">
    <location>
        <begin position="112"/>
        <end position="131"/>
    </location>
</feature>
<feature type="transmembrane region" description="Helical" evidence="1">
    <location>
        <begin position="152"/>
        <end position="177"/>
    </location>
</feature>
<gene>
    <name evidence="2" type="ORF">CBOVIS_LOCUS6817</name>
</gene>
<evidence type="ECO:0000313" key="2">
    <source>
        <dbReference type="EMBL" id="CAB3404492.1"/>
    </source>
</evidence>
<reference evidence="2 3" key="1">
    <citation type="submission" date="2020-04" db="EMBL/GenBank/DDBJ databases">
        <authorList>
            <person name="Laetsch R D."/>
            <person name="Stevens L."/>
            <person name="Kumar S."/>
            <person name="Blaxter L. M."/>
        </authorList>
    </citation>
    <scope>NUCLEOTIDE SEQUENCE [LARGE SCALE GENOMIC DNA]</scope>
</reference>
<organism evidence="2 3">
    <name type="scientific">Caenorhabditis bovis</name>
    <dbReference type="NCBI Taxonomy" id="2654633"/>
    <lineage>
        <taxon>Eukaryota</taxon>
        <taxon>Metazoa</taxon>
        <taxon>Ecdysozoa</taxon>
        <taxon>Nematoda</taxon>
        <taxon>Chromadorea</taxon>
        <taxon>Rhabditida</taxon>
        <taxon>Rhabditina</taxon>
        <taxon>Rhabditomorpha</taxon>
        <taxon>Rhabditoidea</taxon>
        <taxon>Rhabditidae</taxon>
        <taxon>Peloderinae</taxon>
        <taxon>Caenorhabditis</taxon>
    </lineage>
</organism>
<keyword evidence="3" id="KW-1185">Reference proteome</keyword>
<dbReference type="AlphaFoldDB" id="A0A8S1ER30"/>
<dbReference type="Proteomes" id="UP000494206">
    <property type="component" value="Unassembled WGS sequence"/>
</dbReference>
<comment type="caution">
    <text evidence="2">The sequence shown here is derived from an EMBL/GenBank/DDBJ whole genome shotgun (WGS) entry which is preliminary data.</text>
</comment>
<keyword evidence="1" id="KW-0472">Membrane</keyword>
<proteinExistence type="predicted"/>
<accession>A0A8S1ER30</accession>
<evidence type="ECO:0000256" key="1">
    <source>
        <dbReference type="SAM" id="Phobius"/>
    </source>
</evidence>
<evidence type="ECO:0000313" key="3">
    <source>
        <dbReference type="Proteomes" id="UP000494206"/>
    </source>
</evidence>
<name>A0A8S1ER30_9PELO</name>
<feature type="transmembrane region" description="Helical" evidence="1">
    <location>
        <begin position="42"/>
        <end position="64"/>
    </location>
</feature>
<dbReference type="EMBL" id="CADEPM010000004">
    <property type="protein sequence ID" value="CAB3404492.1"/>
    <property type="molecule type" value="Genomic_DNA"/>
</dbReference>